<evidence type="ECO:0000256" key="4">
    <source>
        <dbReference type="ARBA" id="ARBA00023136"/>
    </source>
</evidence>
<organism evidence="7 8">
    <name type="scientific">Thermostaphylospora chromogena</name>
    <dbReference type="NCBI Taxonomy" id="35622"/>
    <lineage>
        <taxon>Bacteria</taxon>
        <taxon>Bacillati</taxon>
        <taxon>Actinomycetota</taxon>
        <taxon>Actinomycetes</taxon>
        <taxon>Streptosporangiales</taxon>
        <taxon>Thermomonosporaceae</taxon>
        <taxon>Thermostaphylospora</taxon>
    </lineage>
</organism>
<dbReference type="EMBL" id="FNKK01000002">
    <property type="protein sequence ID" value="SDQ61099.1"/>
    <property type="molecule type" value="Genomic_DNA"/>
</dbReference>
<dbReference type="GO" id="GO:0022857">
    <property type="term" value="F:transmembrane transporter activity"/>
    <property type="evidence" value="ECO:0007669"/>
    <property type="project" value="InterPro"/>
</dbReference>
<accession>A0A1H1CAI1</accession>
<comment type="subcellular location">
    <subcellularLocation>
        <location evidence="1">Cell membrane</location>
        <topology evidence="1">Multi-pass membrane protein</topology>
    </subcellularLocation>
</comment>
<keyword evidence="3 5" id="KW-1133">Transmembrane helix</keyword>
<evidence type="ECO:0000313" key="7">
    <source>
        <dbReference type="EMBL" id="SDQ61099.1"/>
    </source>
</evidence>
<evidence type="ECO:0000256" key="3">
    <source>
        <dbReference type="ARBA" id="ARBA00022989"/>
    </source>
</evidence>
<dbReference type="STRING" id="35622.SAMN04489764_1375"/>
<dbReference type="Gene3D" id="1.20.1250.20">
    <property type="entry name" value="MFS general substrate transporter like domains"/>
    <property type="match status" value="1"/>
</dbReference>
<reference evidence="7 8" key="1">
    <citation type="submission" date="2016-10" db="EMBL/GenBank/DDBJ databases">
        <authorList>
            <person name="de Groot N.N."/>
        </authorList>
    </citation>
    <scope>NUCLEOTIDE SEQUENCE [LARGE SCALE GENOMIC DNA]</scope>
    <source>
        <strain evidence="7 8">DSM 43794</strain>
    </source>
</reference>
<evidence type="ECO:0000256" key="2">
    <source>
        <dbReference type="ARBA" id="ARBA00022692"/>
    </source>
</evidence>
<feature type="transmembrane region" description="Helical" evidence="5">
    <location>
        <begin position="321"/>
        <end position="339"/>
    </location>
</feature>
<gene>
    <name evidence="7" type="ORF">SAMN04489764_1375</name>
</gene>
<dbReference type="Pfam" id="PF07690">
    <property type="entry name" value="MFS_1"/>
    <property type="match status" value="1"/>
</dbReference>
<feature type="transmembrane region" description="Helical" evidence="5">
    <location>
        <begin position="116"/>
        <end position="138"/>
    </location>
</feature>
<feature type="transmembrane region" description="Helical" evidence="5">
    <location>
        <begin position="61"/>
        <end position="79"/>
    </location>
</feature>
<feature type="transmembrane region" description="Helical" evidence="5">
    <location>
        <begin position="181"/>
        <end position="202"/>
    </location>
</feature>
<feature type="domain" description="Major facilitator superfamily (MFS) profile" evidence="6">
    <location>
        <begin position="24"/>
        <end position="434"/>
    </location>
</feature>
<dbReference type="AlphaFoldDB" id="A0A1H1CAI1"/>
<evidence type="ECO:0000256" key="1">
    <source>
        <dbReference type="ARBA" id="ARBA00004651"/>
    </source>
</evidence>
<dbReference type="RefSeq" id="WP_093258277.1">
    <property type="nucleotide sequence ID" value="NZ_FNKK01000002.1"/>
</dbReference>
<dbReference type="Proteomes" id="UP000217103">
    <property type="component" value="Unassembled WGS sequence"/>
</dbReference>
<evidence type="ECO:0000259" key="6">
    <source>
        <dbReference type="PROSITE" id="PS50850"/>
    </source>
</evidence>
<dbReference type="InterPro" id="IPR011701">
    <property type="entry name" value="MFS"/>
</dbReference>
<keyword evidence="2 5" id="KW-0812">Transmembrane</keyword>
<feature type="transmembrane region" description="Helical" evidence="5">
    <location>
        <begin position="91"/>
        <end position="110"/>
    </location>
</feature>
<keyword evidence="4 5" id="KW-0472">Membrane</keyword>
<dbReference type="PROSITE" id="PS50850">
    <property type="entry name" value="MFS"/>
    <property type="match status" value="1"/>
</dbReference>
<dbReference type="PANTHER" id="PTHR23534:SF1">
    <property type="entry name" value="MAJOR FACILITATOR SUPERFAMILY PROTEIN"/>
    <property type="match status" value="1"/>
</dbReference>
<dbReference type="OrthoDB" id="9776171at2"/>
<dbReference type="InterPro" id="IPR020846">
    <property type="entry name" value="MFS_dom"/>
</dbReference>
<dbReference type="PANTHER" id="PTHR23534">
    <property type="entry name" value="MFS PERMEASE"/>
    <property type="match status" value="1"/>
</dbReference>
<dbReference type="SUPFAM" id="SSF103473">
    <property type="entry name" value="MFS general substrate transporter"/>
    <property type="match status" value="1"/>
</dbReference>
<keyword evidence="8" id="KW-1185">Reference proteome</keyword>
<feature type="transmembrane region" description="Helical" evidence="5">
    <location>
        <begin position="258"/>
        <end position="278"/>
    </location>
</feature>
<protein>
    <submittedName>
        <fullName evidence="7">Predicted arabinose efflux permease, MFS family</fullName>
    </submittedName>
</protein>
<feature type="transmembrane region" description="Helical" evidence="5">
    <location>
        <begin position="351"/>
        <end position="371"/>
    </location>
</feature>
<feature type="transmembrane region" description="Helical" evidence="5">
    <location>
        <begin position="409"/>
        <end position="427"/>
    </location>
</feature>
<proteinExistence type="predicted"/>
<dbReference type="InterPro" id="IPR036259">
    <property type="entry name" value="MFS_trans_sf"/>
</dbReference>
<name>A0A1H1CAI1_9ACTN</name>
<sequence>MHSVDDDRRPRPSAQQTARERNGVLLMLAGATAIGSMGLAAGGTAGALLGAQLTHTSAGAGLPPGLLVVGSAAGALLIARQTARGRRGRGLMLGYLLGAVGAVLVVGAAVMRSLPLLLVGSTVLGTANSAIFMTRYAALDAAAETDRGRALGTVFFSTAVGAIVSPMLMGPSGTLAEAVGLPRLTGLYLVATAAFGVSALFFSGMSPPRVPRLGRGASVLAHGGDAGAAETDGRRPGSARGAAVAGLRGALHDVRTRLALAALTAGNFVMVGLMAVAPLHLVTHGSGLDLTGTLIALHVAGMFGPSPVSGRLADRFGATRVVLIGGVLLAATGGAGVVIDDRGVPAMACHLLVLGVGWNFMIVGGSALLMAGVPESLRPHAEGIGEVVMGVGAAVASPVVGVAAALGGYGMFSLAGTVVAIGVLVFARRVASRS</sequence>
<evidence type="ECO:0000313" key="8">
    <source>
        <dbReference type="Proteomes" id="UP000217103"/>
    </source>
</evidence>
<feature type="transmembrane region" description="Helical" evidence="5">
    <location>
        <begin position="150"/>
        <end position="169"/>
    </location>
</feature>
<feature type="transmembrane region" description="Helical" evidence="5">
    <location>
        <begin position="24"/>
        <end position="49"/>
    </location>
</feature>
<dbReference type="GO" id="GO:0005886">
    <property type="term" value="C:plasma membrane"/>
    <property type="evidence" value="ECO:0007669"/>
    <property type="project" value="UniProtKB-SubCell"/>
</dbReference>
<evidence type="ECO:0000256" key="5">
    <source>
        <dbReference type="SAM" id="Phobius"/>
    </source>
</evidence>